<name>A0A8S3CF51_9BILA</name>
<comment type="caution">
    <text evidence="1">The sequence shown here is derived from an EMBL/GenBank/DDBJ whole genome shotgun (WGS) entry which is preliminary data.</text>
</comment>
<dbReference type="AlphaFoldDB" id="A0A8S3CF51"/>
<evidence type="ECO:0000313" key="1">
    <source>
        <dbReference type="EMBL" id="CAF4909680.1"/>
    </source>
</evidence>
<dbReference type="Proteomes" id="UP000681967">
    <property type="component" value="Unassembled WGS sequence"/>
</dbReference>
<sequence>MSYAKRDPNNPPNYYYNLNKKQQQNWMKTAKKMNKNEDLQAKYPP</sequence>
<protein>
    <submittedName>
        <fullName evidence="1">Uncharacterized protein</fullName>
    </submittedName>
</protein>
<reference evidence="1" key="1">
    <citation type="submission" date="2021-02" db="EMBL/GenBank/DDBJ databases">
        <authorList>
            <person name="Nowell W R."/>
        </authorList>
    </citation>
    <scope>NUCLEOTIDE SEQUENCE</scope>
</reference>
<accession>A0A8S3CF51</accession>
<evidence type="ECO:0000313" key="2">
    <source>
        <dbReference type="Proteomes" id="UP000681967"/>
    </source>
</evidence>
<feature type="non-terminal residue" evidence="1">
    <location>
        <position position="45"/>
    </location>
</feature>
<dbReference type="EMBL" id="CAJOBH010170545">
    <property type="protein sequence ID" value="CAF4909680.1"/>
    <property type="molecule type" value="Genomic_DNA"/>
</dbReference>
<proteinExistence type="predicted"/>
<organism evidence="1 2">
    <name type="scientific">Rotaria magnacalcarata</name>
    <dbReference type="NCBI Taxonomy" id="392030"/>
    <lineage>
        <taxon>Eukaryota</taxon>
        <taxon>Metazoa</taxon>
        <taxon>Spiralia</taxon>
        <taxon>Gnathifera</taxon>
        <taxon>Rotifera</taxon>
        <taxon>Eurotatoria</taxon>
        <taxon>Bdelloidea</taxon>
        <taxon>Philodinida</taxon>
        <taxon>Philodinidae</taxon>
        <taxon>Rotaria</taxon>
    </lineage>
</organism>
<gene>
    <name evidence="1" type="ORF">BYL167_LOCUS52538</name>
</gene>